<keyword evidence="1" id="KW-0812">Transmembrane</keyword>
<keyword evidence="1" id="KW-1133">Transmembrane helix</keyword>
<reference evidence="3" key="1">
    <citation type="submission" date="2016-10" db="EMBL/GenBank/DDBJ databases">
        <authorList>
            <person name="Varghese N."/>
        </authorList>
    </citation>
    <scope>NUCLEOTIDE SEQUENCE [LARGE SCALE GENOMIC DNA]</scope>
    <source>
        <strain evidence="3">Nsp8</strain>
    </source>
</reference>
<gene>
    <name evidence="2" type="ORF">SAMN05216386_2559</name>
</gene>
<name>A0A1I5E9K1_9PROT</name>
<feature type="transmembrane region" description="Helical" evidence="1">
    <location>
        <begin position="63"/>
        <end position="80"/>
    </location>
</feature>
<feature type="transmembrane region" description="Helical" evidence="1">
    <location>
        <begin position="39"/>
        <end position="57"/>
    </location>
</feature>
<keyword evidence="1" id="KW-0472">Membrane</keyword>
<sequence length="121" mass="13751">MDENNRIIIKRIYRDGEKGASEEEMHAFRTGGASPAGRWLAYLILVPLFIIMAVLGIFFFTAFLALFAVAAIGLGFRLWWLRRKLRKSMEAAEGQYVVIEDAEIVEESTKKTDETDTHGRP</sequence>
<dbReference type="AlphaFoldDB" id="A0A1I5E9K1"/>
<protein>
    <submittedName>
        <fullName evidence="2">Uncharacterized protein</fullName>
    </submittedName>
</protein>
<dbReference type="Proteomes" id="UP000183107">
    <property type="component" value="Unassembled WGS sequence"/>
</dbReference>
<evidence type="ECO:0000313" key="2">
    <source>
        <dbReference type="EMBL" id="SFO08105.1"/>
    </source>
</evidence>
<dbReference type="RefSeq" id="WP_074798016.1">
    <property type="nucleotide sequence ID" value="NZ_FOVJ01000007.1"/>
</dbReference>
<accession>A0A1I5E9K1</accession>
<keyword evidence="3" id="KW-1185">Reference proteome</keyword>
<proteinExistence type="predicted"/>
<evidence type="ECO:0000313" key="3">
    <source>
        <dbReference type="Proteomes" id="UP000183107"/>
    </source>
</evidence>
<dbReference type="EMBL" id="FOVJ01000007">
    <property type="protein sequence ID" value="SFO08105.1"/>
    <property type="molecule type" value="Genomic_DNA"/>
</dbReference>
<evidence type="ECO:0000256" key="1">
    <source>
        <dbReference type="SAM" id="Phobius"/>
    </source>
</evidence>
<organism evidence="2 3">
    <name type="scientific">Nitrosospira briensis</name>
    <dbReference type="NCBI Taxonomy" id="35799"/>
    <lineage>
        <taxon>Bacteria</taxon>
        <taxon>Pseudomonadati</taxon>
        <taxon>Pseudomonadota</taxon>
        <taxon>Betaproteobacteria</taxon>
        <taxon>Nitrosomonadales</taxon>
        <taxon>Nitrosomonadaceae</taxon>
        <taxon>Nitrosospira</taxon>
    </lineage>
</organism>
<dbReference type="OrthoDB" id="8566013at2"/>